<evidence type="ECO:0000313" key="1">
    <source>
        <dbReference type="EMBL" id="RNA11427.1"/>
    </source>
</evidence>
<comment type="caution">
    <text evidence="1">The sequence shown here is derived from an EMBL/GenBank/DDBJ whole genome shotgun (WGS) entry which is preliminary data.</text>
</comment>
<reference evidence="1 2" key="1">
    <citation type="journal article" date="2018" name="Sci. Rep.">
        <title>Genomic signatures of local adaptation to the degree of environmental predictability in rotifers.</title>
        <authorList>
            <person name="Franch-Gras L."/>
            <person name="Hahn C."/>
            <person name="Garcia-Roger E.M."/>
            <person name="Carmona M.J."/>
            <person name="Serra M."/>
            <person name="Gomez A."/>
        </authorList>
    </citation>
    <scope>NUCLEOTIDE SEQUENCE [LARGE SCALE GENOMIC DNA]</scope>
    <source>
        <strain evidence="1">HYR1</strain>
    </source>
</reference>
<dbReference type="EMBL" id="REGN01005952">
    <property type="protein sequence ID" value="RNA11427.1"/>
    <property type="molecule type" value="Genomic_DNA"/>
</dbReference>
<dbReference type="Proteomes" id="UP000276133">
    <property type="component" value="Unassembled WGS sequence"/>
</dbReference>
<dbReference type="AlphaFoldDB" id="A0A3M7QJ00"/>
<organism evidence="1 2">
    <name type="scientific">Brachionus plicatilis</name>
    <name type="common">Marine rotifer</name>
    <name type="synonym">Brachionus muelleri</name>
    <dbReference type="NCBI Taxonomy" id="10195"/>
    <lineage>
        <taxon>Eukaryota</taxon>
        <taxon>Metazoa</taxon>
        <taxon>Spiralia</taxon>
        <taxon>Gnathifera</taxon>
        <taxon>Rotifera</taxon>
        <taxon>Eurotatoria</taxon>
        <taxon>Monogononta</taxon>
        <taxon>Pseudotrocha</taxon>
        <taxon>Ploima</taxon>
        <taxon>Brachionidae</taxon>
        <taxon>Brachionus</taxon>
    </lineage>
</organism>
<sequence length="67" mass="7817">MPIYLSTNILENIYIFTIVKSDTVNIDINILRCIKKFKSGEMLNIHIIKKNGHNLLPNETWSRNENS</sequence>
<proteinExistence type="predicted"/>
<protein>
    <submittedName>
        <fullName evidence="1">Uncharacterized protein</fullName>
    </submittedName>
</protein>
<name>A0A3M7QJ00_BRAPC</name>
<evidence type="ECO:0000313" key="2">
    <source>
        <dbReference type="Proteomes" id="UP000276133"/>
    </source>
</evidence>
<accession>A0A3M7QJ00</accession>
<keyword evidence="2" id="KW-1185">Reference proteome</keyword>
<gene>
    <name evidence="1" type="ORF">BpHYR1_037064</name>
</gene>